<dbReference type="EMBL" id="BAABME010004548">
    <property type="protein sequence ID" value="GAA0162772.1"/>
    <property type="molecule type" value="Genomic_DNA"/>
</dbReference>
<evidence type="ECO:0000313" key="2">
    <source>
        <dbReference type="Proteomes" id="UP001454036"/>
    </source>
</evidence>
<name>A0AAV3QFA8_LITER</name>
<proteinExistence type="predicted"/>
<accession>A0AAV3QFA8</accession>
<dbReference type="Proteomes" id="UP001454036">
    <property type="component" value="Unassembled WGS sequence"/>
</dbReference>
<reference evidence="1 2" key="1">
    <citation type="submission" date="2024-01" db="EMBL/GenBank/DDBJ databases">
        <title>The complete chloroplast genome sequence of Lithospermum erythrorhizon: insights into the phylogenetic relationship among Boraginaceae species and the maternal lineages of purple gromwells.</title>
        <authorList>
            <person name="Okada T."/>
            <person name="Watanabe K."/>
        </authorList>
    </citation>
    <scope>NUCLEOTIDE SEQUENCE [LARGE SCALE GENOMIC DNA]</scope>
</reference>
<gene>
    <name evidence="1" type="ORF">LIER_18793</name>
</gene>
<dbReference type="AlphaFoldDB" id="A0AAV3QFA8"/>
<organism evidence="1 2">
    <name type="scientific">Lithospermum erythrorhizon</name>
    <name type="common">Purple gromwell</name>
    <name type="synonym">Lithospermum officinale var. erythrorhizon</name>
    <dbReference type="NCBI Taxonomy" id="34254"/>
    <lineage>
        <taxon>Eukaryota</taxon>
        <taxon>Viridiplantae</taxon>
        <taxon>Streptophyta</taxon>
        <taxon>Embryophyta</taxon>
        <taxon>Tracheophyta</taxon>
        <taxon>Spermatophyta</taxon>
        <taxon>Magnoliopsida</taxon>
        <taxon>eudicotyledons</taxon>
        <taxon>Gunneridae</taxon>
        <taxon>Pentapetalae</taxon>
        <taxon>asterids</taxon>
        <taxon>lamiids</taxon>
        <taxon>Boraginales</taxon>
        <taxon>Boraginaceae</taxon>
        <taxon>Boraginoideae</taxon>
        <taxon>Lithospermeae</taxon>
        <taxon>Lithospermum</taxon>
    </lineage>
</organism>
<evidence type="ECO:0000313" key="1">
    <source>
        <dbReference type="EMBL" id="GAA0162772.1"/>
    </source>
</evidence>
<comment type="caution">
    <text evidence="1">The sequence shown here is derived from an EMBL/GenBank/DDBJ whole genome shotgun (WGS) entry which is preliminary data.</text>
</comment>
<protein>
    <submittedName>
        <fullName evidence="1">Uncharacterized protein</fullName>
    </submittedName>
</protein>
<keyword evidence="2" id="KW-1185">Reference proteome</keyword>
<sequence>MNGKLNQERHLLRTMALHVEAADDSTRSWWLEGTELFQGCLVSFQISQMQTNHILNSPEVNGSNSS</sequence>